<feature type="non-terminal residue" evidence="2">
    <location>
        <position position="272"/>
    </location>
</feature>
<name>A0A419PPF3_CLOSI</name>
<feature type="region of interest" description="Disordered" evidence="1">
    <location>
        <begin position="10"/>
        <end position="125"/>
    </location>
</feature>
<gene>
    <name evidence="2" type="ORF">CSKR_105487</name>
</gene>
<proteinExistence type="predicted"/>
<feature type="compositionally biased region" description="Pro residues" evidence="1">
    <location>
        <begin position="71"/>
        <end position="85"/>
    </location>
</feature>
<feature type="region of interest" description="Disordered" evidence="1">
    <location>
        <begin position="247"/>
        <end position="272"/>
    </location>
</feature>
<keyword evidence="3" id="KW-1185">Reference proteome</keyword>
<protein>
    <submittedName>
        <fullName evidence="2">Uncharacterized protein</fullName>
    </submittedName>
</protein>
<feature type="compositionally biased region" description="Polar residues" evidence="1">
    <location>
        <begin position="42"/>
        <end position="53"/>
    </location>
</feature>
<dbReference type="Proteomes" id="UP000286415">
    <property type="component" value="Unassembled WGS sequence"/>
</dbReference>
<organism evidence="2 3">
    <name type="scientific">Clonorchis sinensis</name>
    <name type="common">Chinese liver fluke</name>
    <dbReference type="NCBI Taxonomy" id="79923"/>
    <lineage>
        <taxon>Eukaryota</taxon>
        <taxon>Metazoa</taxon>
        <taxon>Spiralia</taxon>
        <taxon>Lophotrochozoa</taxon>
        <taxon>Platyhelminthes</taxon>
        <taxon>Trematoda</taxon>
        <taxon>Digenea</taxon>
        <taxon>Opisthorchiida</taxon>
        <taxon>Opisthorchiata</taxon>
        <taxon>Opisthorchiidae</taxon>
        <taxon>Clonorchis</taxon>
    </lineage>
</organism>
<comment type="caution">
    <text evidence="2">The sequence shown here is derived from an EMBL/GenBank/DDBJ whole genome shotgun (WGS) entry which is preliminary data.</text>
</comment>
<feature type="compositionally biased region" description="Polar residues" evidence="1">
    <location>
        <begin position="164"/>
        <end position="176"/>
    </location>
</feature>
<feature type="compositionally biased region" description="Polar residues" evidence="1">
    <location>
        <begin position="107"/>
        <end position="119"/>
    </location>
</feature>
<reference evidence="2 3" key="2">
    <citation type="journal article" date="2021" name="Genomics">
        <title>High-quality reference genome for Clonorchis sinensis.</title>
        <authorList>
            <person name="Young N.D."/>
            <person name="Stroehlein A.J."/>
            <person name="Kinkar L."/>
            <person name="Wang T."/>
            <person name="Sohn W.M."/>
            <person name="Chang B.C.H."/>
            <person name="Kaur P."/>
            <person name="Weisz D."/>
            <person name="Dudchenko O."/>
            <person name="Aiden E.L."/>
            <person name="Korhonen P.K."/>
            <person name="Gasser R.B."/>
        </authorList>
    </citation>
    <scope>NUCLEOTIDE SEQUENCE [LARGE SCALE GENOMIC DNA]</scope>
    <source>
        <strain evidence="2">Cs-k2</strain>
    </source>
</reference>
<feature type="compositionally biased region" description="Basic and acidic residues" evidence="1">
    <location>
        <begin position="255"/>
        <end position="265"/>
    </location>
</feature>
<evidence type="ECO:0000313" key="2">
    <source>
        <dbReference type="EMBL" id="KAG5454583.1"/>
    </source>
</evidence>
<dbReference type="AlphaFoldDB" id="A0A419PPF3"/>
<sequence length="272" mass="28527">LQKARKFYAAARQQAAQGQQAGQAGQSNLPTVVYENVEEQEGPSSSITSTGQPSYVPGLAVPGPSGYVPPQAVPAPPRYTPPQAVPGPSGYGPSQGASGPPGYVPGQSFSGYQMPSYQQARPGAESPKSALLRIARESGLSLVHESDGSMRIRFDETRAPATSGHRQPSHTITSAMQEAAPPSQPQYPGFQPPMVQVKPEPGMQGSYYQPQSGYGLGMFGSQGYVPTGYGLQPPGAQMPGVQIKNEPIDFSAEGSIKEEDIKSEDASGSFTD</sequence>
<dbReference type="EMBL" id="NIRI02000005">
    <property type="protein sequence ID" value="KAG5454583.1"/>
    <property type="molecule type" value="Genomic_DNA"/>
</dbReference>
<evidence type="ECO:0000256" key="1">
    <source>
        <dbReference type="SAM" id="MobiDB-lite"/>
    </source>
</evidence>
<feature type="compositionally biased region" description="Low complexity" evidence="1">
    <location>
        <begin position="10"/>
        <end position="26"/>
    </location>
</feature>
<dbReference type="InParanoid" id="A0A419PPF3"/>
<feature type="non-terminal residue" evidence="2">
    <location>
        <position position="1"/>
    </location>
</feature>
<evidence type="ECO:0000313" key="3">
    <source>
        <dbReference type="Proteomes" id="UP000286415"/>
    </source>
</evidence>
<feature type="region of interest" description="Disordered" evidence="1">
    <location>
        <begin position="157"/>
        <end position="186"/>
    </location>
</feature>
<accession>A0A419PPF3</accession>
<reference evidence="2 3" key="1">
    <citation type="journal article" date="2018" name="Biotechnol. Adv.">
        <title>Improved genomic resources and new bioinformatic workflow for the carcinogenic parasite Clonorchis sinensis: Biotechnological implications.</title>
        <authorList>
            <person name="Wang D."/>
            <person name="Korhonen P.K."/>
            <person name="Gasser R.B."/>
            <person name="Young N.D."/>
        </authorList>
    </citation>
    <scope>NUCLEOTIDE SEQUENCE [LARGE SCALE GENOMIC DNA]</scope>
    <source>
        <strain evidence="2">Cs-k2</strain>
    </source>
</reference>